<dbReference type="InterPro" id="IPR032834">
    <property type="entry name" value="NatK-like_C"/>
</dbReference>
<comment type="caution">
    <text evidence="3">The sequence shown here is derived from an EMBL/GenBank/DDBJ whole genome shotgun (WGS) entry which is preliminary data.</text>
</comment>
<organism evidence="3 4">
    <name type="scientific">Alloscardovia macacae</name>
    <dbReference type="NCBI Taxonomy" id="1160091"/>
    <lineage>
        <taxon>Bacteria</taxon>
        <taxon>Bacillati</taxon>
        <taxon>Actinomycetota</taxon>
        <taxon>Actinomycetes</taxon>
        <taxon>Bifidobacteriales</taxon>
        <taxon>Bifidobacteriaceae</taxon>
        <taxon>Alloscardovia</taxon>
    </lineage>
</organism>
<dbReference type="InterPro" id="IPR036890">
    <property type="entry name" value="HATPase_C_sf"/>
</dbReference>
<keyword evidence="1" id="KW-1133">Transmembrane helix</keyword>
<feature type="transmembrane region" description="Helical" evidence="1">
    <location>
        <begin position="65"/>
        <end position="86"/>
    </location>
</feature>
<gene>
    <name evidence="3" type="ORF">ALMA_0395</name>
</gene>
<dbReference type="EMBL" id="MWWT01000001">
    <property type="protein sequence ID" value="OZG55070.1"/>
    <property type="molecule type" value="Genomic_DNA"/>
</dbReference>
<evidence type="ECO:0000256" key="1">
    <source>
        <dbReference type="SAM" id="Phobius"/>
    </source>
</evidence>
<feature type="transmembrane region" description="Helical" evidence="1">
    <location>
        <begin position="35"/>
        <end position="53"/>
    </location>
</feature>
<feature type="transmembrane region" description="Helical" evidence="1">
    <location>
        <begin position="139"/>
        <end position="164"/>
    </location>
</feature>
<feature type="transmembrane region" description="Helical" evidence="1">
    <location>
        <begin position="185"/>
        <end position="205"/>
    </location>
</feature>
<feature type="transmembrane region" description="Helical" evidence="1">
    <location>
        <begin position="211"/>
        <end position="231"/>
    </location>
</feature>
<protein>
    <submittedName>
        <fullName evidence="3">GHKL domain-containing protein</fullName>
    </submittedName>
</protein>
<dbReference type="AlphaFoldDB" id="A0A261F7E8"/>
<sequence length="502" mass="54169">MDFSYITFPFETLLAVLLVSSHQKLKYGWPPRIKAGITFGLVTLLYFVLGLSANQSGYTIDTVEMLYLPFICILYLGFAAALAVIVQQLYDVTPVEALVTMVMGYGLQHLSVGIVNTFLRAVPLQTLGSGLGSGLGGAGSMAAVGELAADTARILIMAVCYAIAYHWLTPRFHIHVEAVQQSMRWVWLSVFILSSAIVFNMVLTIEVTSHAGGAAASSLGAMGTGGLAALGMTGPVVPLAVEYSFRIMDFLCTLLGMSVLLLVSTRDQLMSDLDMLTHLNEAKVQHYDMSRENMELVNAKFHDVRKSLASVRATIQNLDGLSGVDSDALNVPAESLKSMQELENAIRIYDSIFQTGDDFIDSVLTEKSLYCSAHSIRFNAMVDGRAFSFLEPADVAALFGNIIDNAIEAVESSSLPDEQRVIELSAHVSGGYAVLSSSNFYTGSVTISSETGLPVSAKTDSRFHGYGMKSIAAVVQERGGQVNVQADNDAHIFEIRVVLPVE</sequence>
<dbReference type="Proteomes" id="UP000243657">
    <property type="component" value="Unassembled WGS sequence"/>
</dbReference>
<dbReference type="SUPFAM" id="SSF55874">
    <property type="entry name" value="ATPase domain of HSP90 chaperone/DNA topoisomerase II/histidine kinase"/>
    <property type="match status" value="1"/>
</dbReference>
<evidence type="ECO:0000259" key="2">
    <source>
        <dbReference type="Pfam" id="PF14501"/>
    </source>
</evidence>
<name>A0A261F7E8_9BIFI</name>
<keyword evidence="1" id="KW-0472">Membrane</keyword>
<evidence type="ECO:0000313" key="4">
    <source>
        <dbReference type="Proteomes" id="UP000243657"/>
    </source>
</evidence>
<evidence type="ECO:0000313" key="3">
    <source>
        <dbReference type="EMBL" id="OZG55070.1"/>
    </source>
</evidence>
<dbReference type="CDD" id="cd16935">
    <property type="entry name" value="HATPase_AgrC-ComD-like"/>
    <property type="match status" value="1"/>
</dbReference>
<feature type="transmembrane region" description="Helical" evidence="1">
    <location>
        <begin position="98"/>
        <end position="119"/>
    </location>
</feature>
<feature type="transmembrane region" description="Helical" evidence="1">
    <location>
        <begin position="243"/>
        <end position="263"/>
    </location>
</feature>
<feature type="domain" description="Sensor histidine kinase NatK-like C-terminal" evidence="2">
    <location>
        <begin position="390"/>
        <end position="495"/>
    </location>
</feature>
<keyword evidence="4" id="KW-1185">Reference proteome</keyword>
<dbReference type="RefSeq" id="WP_094726151.1">
    <property type="nucleotide sequence ID" value="NZ_JBHLWS010000002.1"/>
</dbReference>
<proteinExistence type="predicted"/>
<reference evidence="3 4" key="1">
    <citation type="journal article" date="2017" name="BMC Genomics">
        <title>Comparative genomic and phylogenomic analyses of the Bifidobacteriaceae family.</title>
        <authorList>
            <person name="Lugli G.A."/>
            <person name="Milani C."/>
            <person name="Turroni F."/>
            <person name="Duranti S."/>
            <person name="Mancabelli L."/>
            <person name="Mangifesta M."/>
            <person name="Ferrario C."/>
            <person name="Modesto M."/>
            <person name="Mattarelli P."/>
            <person name="Jiri K."/>
            <person name="van Sinderen D."/>
            <person name="Ventura M."/>
        </authorList>
    </citation>
    <scope>NUCLEOTIDE SEQUENCE [LARGE SCALE GENOMIC DNA]</scope>
    <source>
        <strain evidence="3 4">DSM 24762</strain>
    </source>
</reference>
<keyword evidence="1" id="KW-0812">Transmembrane</keyword>
<dbReference type="Gene3D" id="3.30.565.10">
    <property type="entry name" value="Histidine kinase-like ATPase, C-terminal domain"/>
    <property type="match status" value="1"/>
</dbReference>
<accession>A0A261F7E8</accession>
<dbReference type="Pfam" id="PF14501">
    <property type="entry name" value="HATPase_c_5"/>
    <property type="match status" value="1"/>
</dbReference>